<feature type="transmembrane region" description="Helical" evidence="1">
    <location>
        <begin position="33"/>
        <end position="52"/>
    </location>
</feature>
<dbReference type="AlphaFoldDB" id="A0A285QF82"/>
<feature type="transmembrane region" description="Helical" evidence="1">
    <location>
        <begin position="369"/>
        <end position="392"/>
    </location>
</feature>
<keyword evidence="1" id="KW-1133">Transmembrane helix</keyword>
<protein>
    <recommendedName>
        <fullName evidence="4">O-Antigen ligase</fullName>
    </recommendedName>
</protein>
<dbReference type="OrthoDB" id="783222at2"/>
<gene>
    <name evidence="2" type="ORF">SAMN06297144_1138</name>
</gene>
<dbReference type="Proteomes" id="UP000219494">
    <property type="component" value="Unassembled WGS sequence"/>
</dbReference>
<evidence type="ECO:0000256" key="1">
    <source>
        <dbReference type="SAM" id="Phobius"/>
    </source>
</evidence>
<reference evidence="2 3" key="1">
    <citation type="submission" date="2017-07" db="EMBL/GenBank/DDBJ databases">
        <authorList>
            <person name="Sun Z.S."/>
            <person name="Albrecht U."/>
            <person name="Echele G."/>
            <person name="Lee C.C."/>
        </authorList>
    </citation>
    <scope>NUCLEOTIDE SEQUENCE [LARGE SCALE GENOMIC DNA]</scope>
    <source>
        <strain evidence="2 3">CGMCC 1.12672</strain>
    </source>
</reference>
<feature type="transmembrane region" description="Helical" evidence="1">
    <location>
        <begin position="399"/>
        <end position="417"/>
    </location>
</feature>
<name>A0A285QF82_9SPHN</name>
<proteinExistence type="predicted"/>
<feature type="transmembrane region" description="Helical" evidence="1">
    <location>
        <begin position="253"/>
        <end position="279"/>
    </location>
</feature>
<feature type="transmembrane region" description="Helical" evidence="1">
    <location>
        <begin position="83"/>
        <end position="107"/>
    </location>
</feature>
<feature type="transmembrane region" description="Helical" evidence="1">
    <location>
        <begin position="58"/>
        <end position="76"/>
    </location>
</feature>
<dbReference type="RefSeq" id="WP_097062948.1">
    <property type="nucleotide sequence ID" value="NZ_OBMI01000001.1"/>
</dbReference>
<keyword evidence="1" id="KW-0812">Transmembrane</keyword>
<keyword evidence="3" id="KW-1185">Reference proteome</keyword>
<feature type="transmembrane region" description="Helical" evidence="1">
    <location>
        <begin position="135"/>
        <end position="152"/>
    </location>
</feature>
<sequence>MTDFARQGWTAEQGRTLSRPAGRSLYDFRSDGLVAGIFFRVLLLVAPIQSILLTPVQGSTPAYLLVLLCPLLLIANDQRYFQVLSFFAIFTTCYIAYLVLSLSSFAIDQPDMSRLTVIRDVRIFGYLRQTHVTQGVYLLAALGFYFLVYKYWQESFLKYAYYGIMLLSVYGFYEFVFYAMFHINGDFLSNRNFGDLETAAAGAGENLSVTGSRLQTSNLFGAGYMRLKSLTAEPSMYALSVTPFAVYAYGRRWWLIFMLLAMSLALSTSTTAVIGLGVGMAWIEARRRPETVLYLGAAIFTLALLYATADPVRTVLDTLAFGKLDTISGNERLAYFWTHSAVPFDGNPVRALFGLGFGTVRSGDMLSNLLANVGLVGVILYSALMLAPCFLLKDGDDSLAVVATLLATFSMVMLTVPEYGYLPPWFMLALAYVRVQQQRARSG</sequence>
<evidence type="ECO:0000313" key="2">
    <source>
        <dbReference type="EMBL" id="SOB80590.1"/>
    </source>
</evidence>
<evidence type="ECO:0008006" key="4">
    <source>
        <dbReference type="Google" id="ProtNLM"/>
    </source>
</evidence>
<evidence type="ECO:0000313" key="3">
    <source>
        <dbReference type="Proteomes" id="UP000219494"/>
    </source>
</evidence>
<organism evidence="2 3">
    <name type="scientific">Sphingomonas guangdongensis</name>
    <dbReference type="NCBI Taxonomy" id="1141890"/>
    <lineage>
        <taxon>Bacteria</taxon>
        <taxon>Pseudomonadati</taxon>
        <taxon>Pseudomonadota</taxon>
        <taxon>Alphaproteobacteria</taxon>
        <taxon>Sphingomonadales</taxon>
        <taxon>Sphingomonadaceae</taxon>
        <taxon>Sphingomonas</taxon>
    </lineage>
</organism>
<dbReference type="EMBL" id="OBMI01000001">
    <property type="protein sequence ID" value="SOB80590.1"/>
    <property type="molecule type" value="Genomic_DNA"/>
</dbReference>
<feature type="transmembrane region" description="Helical" evidence="1">
    <location>
        <begin position="159"/>
        <end position="181"/>
    </location>
</feature>
<keyword evidence="1" id="KW-0472">Membrane</keyword>
<accession>A0A285QF82</accession>
<feature type="transmembrane region" description="Helical" evidence="1">
    <location>
        <begin position="291"/>
        <end position="309"/>
    </location>
</feature>